<evidence type="ECO:0000259" key="4">
    <source>
        <dbReference type="PROSITE" id="PS50945"/>
    </source>
</evidence>
<dbReference type="Pfam" id="PF01608">
    <property type="entry name" value="I_LWEQ"/>
    <property type="match status" value="1"/>
</dbReference>
<dbReference type="PANTHER" id="PTHR19981:SF1">
    <property type="entry name" value="RHEA, ISOFORM B"/>
    <property type="match status" value="1"/>
</dbReference>
<evidence type="ECO:0000313" key="5">
    <source>
        <dbReference type="EMBL" id="NDV29028.1"/>
    </source>
</evidence>
<dbReference type="InterPro" id="IPR035964">
    <property type="entry name" value="I/LWEQ_dom_sf"/>
</dbReference>
<feature type="compositionally biased region" description="Basic and acidic residues" evidence="3">
    <location>
        <begin position="1428"/>
        <end position="1455"/>
    </location>
</feature>
<protein>
    <recommendedName>
        <fullName evidence="4">I/LWEQ domain-containing protein</fullName>
    </recommendedName>
</protein>
<dbReference type="EMBL" id="GIBP01000059">
    <property type="protein sequence ID" value="NDV29028.1"/>
    <property type="molecule type" value="Transcribed_RNA"/>
</dbReference>
<evidence type="ECO:0000256" key="3">
    <source>
        <dbReference type="SAM" id="MobiDB-lite"/>
    </source>
</evidence>
<name>A0A6B2KWR4_9EUKA</name>
<dbReference type="SUPFAM" id="SSF109885">
    <property type="entry name" value="I/LWEQ domain"/>
    <property type="match status" value="1"/>
</dbReference>
<dbReference type="GO" id="GO:0098609">
    <property type="term" value="P:cell-cell adhesion"/>
    <property type="evidence" value="ECO:0007669"/>
    <property type="project" value="TreeGrafter"/>
</dbReference>
<organism evidence="5">
    <name type="scientific">Arcella intermedia</name>
    <dbReference type="NCBI Taxonomy" id="1963864"/>
    <lineage>
        <taxon>Eukaryota</taxon>
        <taxon>Amoebozoa</taxon>
        <taxon>Tubulinea</taxon>
        <taxon>Elardia</taxon>
        <taxon>Arcellinida</taxon>
        <taxon>Sphaerothecina</taxon>
        <taxon>Arcellidae</taxon>
        <taxon>Arcella</taxon>
    </lineage>
</organism>
<sequence length="1475" mass="164221">MKMFHTSKHLTTKVMDLVAAARSLSSDKENLQKIRDFQNRREDVKATVGDLIHLLKKEEVLETKKLDEVKKKFNGVKEILRGQVGNIIEEAEKVKLSKVQLHFAKQEIQVNIQDLLESAQEMVTLDAAHKPKLEGAKALQKVVQNITKFLEDYTGKPATEVALKIMQCDVEAALMLMDTDGLTSDDMNAGIADVNRKSLEMARKITSTTAPYPGELVTTIAKILPRLPSSVQNQLKESLVQSKLLEFGIHALKTTASYTSSPVISDFFHTTTETVQIITMELEKKLTIPGFEIENAALSHVLQILKQLIDVAQNNTAASEMDVTPPESTEFNDLLERMMNNINNLKEGVDSRQMDVVSYNTKSLLYMKKEFKAITTSLSPYLDQKTKESLKAGNDEISEHIKELKSMVIVCAKNPKLLDIRNLKNPITKLENRAKKIVADIGPFISLPSYRSNVRKTLAPMVPLVNQLLFSIGEVQDRKLQQDLLSKTNELKSSIPKILLNLKTAVSEPYAISSHDELLKLTKRNIPQLRVVLRLTKEATSAISDTRKKKKLKKLVEEVKQSIPELEKSIQRCSVVLENSVVSSFHNVKSDLDTFTYLINEGLLVPVPGQTLEKGKLLLEGGNAVIKDRIEELIKVAKLGKFDMDILKQIASKMAAPIIGSRVFAVMSSSDEKKKEIIGVARQFFDSTLEVAKAARLLAIEPNNASLLESVEKAYKRFVSDIQILEDVVSDVTGIAEESKADIHFNGHLIDVSFDDAIHFSKRTSKDLKRSLEYLSHIVKTNPKFIVYSSLVVKKTFQHLLDLLKHTKKISNDDKLNRSIQNFINEVTPAFNNLLSNLKKVMDNGSPANLKELEASKDILIQGIDNFSVVLSEFDVPGAPFYRDDLGAVEVLPGPQSNLVSKFMDSIQEFVKLELELSKSLILNENEIEPPSLLDSQVLEEFLRGMENSNLISISHLTPVQRKLDSSKDTILGALQSDTKSEETPNTTSLAMEARTVLSEISRFVYASQPEEIITSGYEISIAAEKLIHSVKSTQSLQDLAVQVAKSLCDLLDVGKANRDPSTTKDLEYCSNNVSQSLYNLMEAAKVPHDDMILNLSAENFDDITQVELQKCLSKLNLAVKILNTKRASLPPNDPSQPDTNKAIFDGAQAILQASTKLVGAAASVQEERRKREGKGIRTKALYHTNSVWANGLVSAAKNVTGYAQQLIDVSSKISDQSLVENEVELITTARAVASATTHLVAASRVKSDPNSISQRNLDKISKSVQDSIDQLVSLVQKILETTNENSTDTMPLDYSTVAAKSTEFEHLVKIQQIEKQLENEKRKLMQLRKSRYLNDKVKLIEPSRPLVETKPAPVPTPAPVPKDTLGKVPVPSHSYPTFSPLPPPNRSPSPVPASPVRASGESHRTRRSSFKSHPESKLMPQPLPIPQERDNNEEERKTSKTARDIIKSPRDLIKKSNRRSGHLSRSKLITKEDD</sequence>
<dbReference type="GO" id="GO:0003779">
    <property type="term" value="F:actin binding"/>
    <property type="evidence" value="ECO:0007669"/>
    <property type="project" value="InterPro"/>
</dbReference>
<feature type="domain" description="I/LWEQ" evidence="4">
    <location>
        <begin position="1093"/>
        <end position="1336"/>
    </location>
</feature>
<feature type="compositionally biased region" description="Basic residues" evidence="3">
    <location>
        <begin position="1456"/>
        <end position="1466"/>
    </location>
</feature>
<dbReference type="PANTHER" id="PTHR19981">
    <property type="entry name" value="TALIN"/>
    <property type="match status" value="1"/>
</dbReference>
<dbReference type="GO" id="GO:0005737">
    <property type="term" value="C:cytoplasm"/>
    <property type="evidence" value="ECO:0007669"/>
    <property type="project" value="UniProtKB-SubCell"/>
</dbReference>
<dbReference type="GO" id="GO:0030036">
    <property type="term" value="P:actin cytoskeleton organization"/>
    <property type="evidence" value="ECO:0007669"/>
    <property type="project" value="TreeGrafter"/>
</dbReference>
<evidence type="ECO:0000256" key="2">
    <source>
        <dbReference type="ARBA" id="ARBA00022490"/>
    </source>
</evidence>
<evidence type="ECO:0000256" key="1">
    <source>
        <dbReference type="ARBA" id="ARBA00004496"/>
    </source>
</evidence>
<dbReference type="SMART" id="SM00307">
    <property type="entry name" value="ILWEQ"/>
    <property type="match status" value="1"/>
</dbReference>
<accession>A0A6B2KWR4</accession>
<dbReference type="InterPro" id="IPR002558">
    <property type="entry name" value="ILWEQ_dom"/>
</dbReference>
<dbReference type="GO" id="GO:0005886">
    <property type="term" value="C:plasma membrane"/>
    <property type="evidence" value="ECO:0007669"/>
    <property type="project" value="TreeGrafter"/>
</dbReference>
<dbReference type="Gene3D" id="1.20.1410.10">
    <property type="entry name" value="I/LWEQ domain"/>
    <property type="match status" value="1"/>
</dbReference>
<comment type="subcellular location">
    <subcellularLocation>
        <location evidence="1">Cytoplasm</location>
    </subcellularLocation>
</comment>
<feature type="region of interest" description="Disordered" evidence="3">
    <location>
        <begin position="1348"/>
        <end position="1475"/>
    </location>
</feature>
<keyword evidence="2" id="KW-0963">Cytoplasm</keyword>
<feature type="compositionally biased region" description="Pro residues" evidence="3">
    <location>
        <begin position="1380"/>
        <end position="1394"/>
    </location>
</feature>
<proteinExistence type="predicted"/>
<reference evidence="5" key="1">
    <citation type="journal article" date="2020" name="J. Eukaryot. Microbiol.">
        <title>De novo Sequencing, Assembly and Annotation of the Transcriptome for the Free-Living Testate Amoeba Arcella intermedia.</title>
        <authorList>
            <person name="Ribeiro G.M."/>
            <person name="Porfirio-Sousa A.L."/>
            <person name="Maurer-Alcala X.X."/>
            <person name="Katz L.A."/>
            <person name="Lahr D.J.G."/>
        </authorList>
    </citation>
    <scope>NUCLEOTIDE SEQUENCE</scope>
</reference>
<dbReference type="PROSITE" id="PS50945">
    <property type="entry name" value="I_LWEQ"/>
    <property type="match status" value="1"/>
</dbReference>